<sequence>MSGFGIHAIDLLSITMTSGLILIQLFIKVNSEAIGRTNPLTPEGTHNHDVHPFLHPDPERS</sequence>
<feature type="region of interest" description="Disordered" evidence="1">
    <location>
        <begin position="38"/>
        <end position="61"/>
    </location>
</feature>
<evidence type="ECO:0000313" key="4">
    <source>
        <dbReference type="Proteomes" id="UP000584670"/>
    </source>
</evidence>
<evidence type="ECO:0000256" key="2">
    <source>
        <dbReference type="SAM" id="Phobius"/>
    </source>
</evidence>
<dbReference type="EMBL" id="JACMSF010000025">
    <property type="protein sequence ID" value="MBC2904432.1"/>
    <property type="molecule type" value="Genomic_DNA"/>
</dbReference>
<dbReference type="Proteomes" id="UP000584670">
    <property type="component" value="Unassembled WGS sequence"/>
</dbReference>
<name>A0A7X1MAR7_9ACTN</name>
<dbReference type="AlphaFoldDB" id="A0A7X1MAR7"/>
<evidence type="ECO:0000256" key="1">
    <source>
        <dbReference type="SAM" id="MobiDB-lite"/>
    </source>
</evidence>
<feature type="compositionally biased region" description="Basic and acidic residues" evidence="1">
    <location>
        <begin position="45"/>
        <end position="61"/>
    </location>
</feature>
<keyword evidence="2" id="KW-0812">Transmembrane</keyword>
<organism evidence="3 4">
    <name type="scientific">Streptomyces cupreus</name>
    <dbReference type="NCBI Taxonomy" id="2759956"/>
    <lineage>
        <taxon>Bacteria</taxon>
        <taxon>Bacillati</taxon>
        <taxon>Actinomycetota</taxon>
        <taxon>Actinomycetes</taxon>
        <taxon>Kitasatosporales</taxon>
        <taxon>Streptomycetaceae</taxon>
        <taxon>Streptomyces</taxon>
    </lineage>
</organism>
<proteinExistence type="predicted"/>
<feature type="transmembrane region" description="Helical" evidence="2">
    <location>
        <begin position="6"/>
        <end position="27"/>
    </location>
</feature>
<keyword evidence="2" id="KW-1133">Transmembrane helix</keyword>
<accession>A0A7X1MAR7</accession>
<dbReference type="RefSeq" id="WP_186284298.1">
    <property type="nucleotide sequence ID" value="NZ_JACMSF010000025.1"/>
</dbReference>
<keyword evidence="2" id="KW-0472">Membrane</keyword>
<protein>
    <submittedName>
        <fullName evidence="3">Uncharacterized protein</fullName>
    </submittedName>
</protein>
<reference evidence="3 4" key="1">
    <citation type="submission" date="2020-08" db="EMBL/GenBank/DDBJ databases">
        <title>Streptomyces sp. PSKA01 genome sequencing and assembly.</title>
        <authorList>
            <person name="Mandal S."/>
            <person name="Maiti P.K."/>
            <person name="Das P."/>
        </authorList>
    </citation>
    <scope>NUCLEOTIDE SEQUENCE [LARGE SCALE GENOMIC DNA]</scope>
    <source>
        <strain evidence="3 4">PSKA01</strain>
    </source>
</reference>
<keyword evidence="4" id="KW-1185">Reference proteome</keyword>
<comment type="caution">
    <text evidence="3">The sequence shown here is derived from an EMBL/GenBank/DDBJ whole genome shotgun (WGS) entry which is preliminary data.</text>
</comment>
<gene>
    <name evidence="3" type="ORF">H4N64_23045</name>
</gene>
<evidence type="ECO:0000313" key="3">
    <source>
        <dbReference type="EMBL" id="MBC2904432.1"/>
    </source>
</evidence>